<dbReference type="GeneID" id="29123046"/>
<keyword evidence="7 9" id="KW-0687">Ribonucleoprotein</keyword>
<dbReference type="RefSeq" id="YP_009304981.1">
    <property type="nucleotide sequence ID" value="NC_031283.1"/>
</dbReference>
<proteinExistence type="inferred from homology"/>
<evidence type="ECO:0000256" key="10">
    <source>
        <dbReference type="SAM" id="MobiDB-lite"/>
    </source>
</evidence>
<dbReference type="GO" id="GO:0003723">
    <property type="term" value="F:RNA binding"/>
    <property type="evidence" value="ECO:0007669"/>
    <property type="project" value="UniProtKB-UniRule"/>
</dbReference>
<dbReference type="GO" id="GO:0030430">
    <property type="term" value="C:host cell cytoplasm"/>
    <property type="evidence" value="ECO:0007669"/>
    <property type="project" value="UniProtKB-SubCell"/>
</dbReference>
<evidence type="ECO:0000256" key="8">
    <source>
        <dbReference type="ARBA" id="ARBA00033344"/>
    </source>
</evidence>
<protein>
    <recommendedName>
        <fullName evidence="1 9">Nucleoprotein</fullName>
        <shortName evidence="9">NP</shortName>
        <shortName evidence="9">Protein N</shortName>
    </recommendedName>
    <alternativeName>
        <fullName evidence="8 9">Nucleocapsid protein</fullName>
    </alternativeName>
</protein>
<dbReference type="KEGG" id="vg:29123046"/>
<dbReference type="OrthoDB" id="32320at10239"/>
<dbReference type="GO" id="GO:0019013">
    <property type="term" value="C:viral nucleocapsid"/>
    <property type="evidence" value="ECO:0007669"/>
    <property type="project" value="UniProtKB-UniRule"/>
</dbReference>
<dbReference type="Proteomes" id="UP000203949">
    <property type="component" value="Segment"/>
</dbReference>
<keyword evidence="12" id="KW-1185">Reference proteome</keyword>
<name>A0A0B5KF10_9RHAB</name>
<feature type="compositionally biased region" description="Polar residues" evidence="10">
    <location>
        <begin position="471"/>
        <end position="481"/>
    </location>
</feature>
<reference evidence="11 12" key="1">
    <citation type="journal article" date="2015" name="Elife">
        <title>Unprecedented genomic diversity of RNA viruses in arthropods reveals the ancestry of negative-sense RNA viruses.</title>
        <authorList>
            <person name="Li C.X."/>
            <person name="Shi M."/>
            <person name="Tian J.H."/>
            <person name="Lin X.D."/>
            <person name="Kang Y.J."/>
            <person name="Chen L.J."/>
            <person name="Qin X.C."/>
            <person name="Xu J."/>
            <person name="Holmes E.C."/>
            <person name="Zhang Y.Z."/>
        </authorList>
    </citation>
    <scope>NUCLEOTIDE SEQUENCE [LARGE SCALE GENOMIC DNA]</scope>
    <source>
        <strain evidence="11 12">SYY4-5</strain>
    </source>
</reference>
<dbReference type="GO" id="GO:0019029">
    <property type="term" value="C:helical viral capsid"/>
    <property type="evidence" value="ECO:0007669"/>
    <property type="project" value="UniProtKB-UniRule"/>
</dbReference>
<evidence type="ECO:0000256" key="4">
    <source>
        <dbReference type="ARBA" id="ARBA00022844"/>
    </source>
</evidence>
<comment type="subcellular location">
    <subcellularLocation>
        <location evidence="9">Virion</location>
    </subcellularLocation>
    <subcellularLocation>
        <location evidence="9">Host cytoplasm</location>
    </subcellularLocation>
</comment>
<keyword evidence="2 9" id="KW-1139">Helical capsid protein</keyword>
<accession>A0A0B5KF10</accession>
<evidence type="ECO:0000313" key="11">
    <source>
        <dbReference type="EMBL" id="AJG39169.1"/>
    </source>
</evidence>
<evidence type="ECO:0000256" key="2">
    <source>
        <dbReference type="ARBA" id="ARBA00022497"/>
    </source>
</evidence>
<gene>
    <name evidence="11" type="primary">ORF1</name>
</gene>
<sequence>MQSIQFDHTKSGVNVKLDIDYNVSLDSHAAIDSFFAECPSGSQEAAERTDWTDGLFLKSFAPKSKYKHPSMGSIKASQMNLCKFLSGMNDIYSDIYADMTIALLAMPNPSNLDTLLFEEFLSEDGIPISGSPAILDQNVAGPISGQKEDYSLSLSDDDAPHSRSGLAENVMRSDDVPTSEIMNEIPAKSITQFWESLTQKLLSVADQGTITKEHRLYHAVVGLLILHSLKLMCRSVPSTIKSMRARLNPHFRSIYGVSGWTLDIIPPHKDALTQLQVPFNSMDKEVLKIVGLLCAKLIFVSSSPTPDQNVKGLLFGSCLTHIGMFGLAPIKHLEQAAVALNMTTGAFGKLIYTMRTKESIDKCIKFLTVVNKVTEKVKYLDQELNLKGQITWRFARLFNQAYFNRFRTALNTRLIIRCAAFIKAAGKSQDIENMTVLSSAVNRNLFDQDLQVAEQYLSSNTYEQDKPLSKDATSVFGQTTPRMPDEPF</sequence>
<keyword evidence="3 9" id="KW-0167">Capsid protein</keyword>
<dbReference type="InterPro" id="IPR004902">
    <property type="entry name" value="Rhabdo_ncap_2"/>
</dbReference>
<evidence type="ECO:0000256" key="9">
    <source>
        <dbReference type="RuleBase" id="RU369108"/>
    </source>
</evidence>
<evidence type="ECO:0000256" key="5">
    <source>
        <dbReference type="ARBA" id="ARBA00022884"/>
    </source>
</evidence>
<comment type="function">
    <text evidence="9">Encapsidates the genome, protecting it from nucleases. The encapsidated genomic RNA is termed the nucleocapsid (NC) and serves as template for viral transcription and replication.</text>
</comment>
<comment type="subunit">
    <text evidence="9">Homomultimerizes to form the nucleocapsid. Binds to viral genomic RNA.</text>
</comment>
<feature type="region of interest" description="Disordered" evidence="10">
    <location>
        <begin position="462"/>
        <end position="488"/>
    </location>
</feature>
<comment type="similarity">
    <text evidence="9">Belongs to the nucleorhabdovirus nucleocapsid protein family.</text>
</comment>
<evidence type="ECO:0000256" key="3">
    <source>
        <dbReference type="ARBA" id="ARBA00022561"/>
    </source>
</evidence>
<evidence type="ECO:0000313" key="12">
    <source>
        <dbReference type="Proteomes" id="UP000203949"/>
    </source>
</evidence>
<organism evidence="11 12">
    <name type="scientific">Wuhan House Fly Virus 2</name>
    <dbReference type="NCBI Taxonomy" id="1608105"/>
    <lineage>
        <taxon>Viruses</taxon>
        <taxon>Riboviria</taxon>
        <taxon>Orthornavirae</taxon>
        <taxon>Negarnaviricota</taxon>
        <taxon>Haploviricotina</taxon>
        <taxon>Monjiviricetes</taxon>
        <taxon>Mononegavirales</taxon>
        <taxon>Rhabdoviridae</taxon>
        <taxon>Deltarhabdovirinae</taxon>
        <taxon>Alphadrosrhavirus</taxon>
        <taxon>Alphadrosrhavirus hubei</taxon>
    </lineage>
</organism>
<dbReference type="GO" id="GO:1990904">
    <property type="term" value="C:ribonucleoprotein complex"/>
    <property type="evidence" value="ECO:0007669"/>
    <property type="project" value="UniProtKB-UniRule"/>
</dbReference>
<dbReference type="Pfam" id="PF03216">
    <property type="entry name" value="Rhabdo_ncap_2"/>
    <property type="match status" value="1"/>
</dbReference>
<evidence type="ECO:0000256" key="6">
    <source>
        <dbReference type="ARBA" id="ARBA00023086"/>
    </source>
</evidence>
<dbReference type="EMBL" id="KM817649">
    <property type="protein sequence ID" value="AJG39169.1"/>
    <property type="molecule type" value="Viral_cRNA"/>
</dbReference>
<keyword evidence="9" id="KW-1035">Host cytoplasm</keyword>
<evidence type="ECO:0000256" key="7">
    <source>
        <dbReference type="ARBA" id="ARBA00023274"/>
    </source>
</evidence>
<evidence type="ECO:0000256" key="1">
    <source>
        <dbReference type="ARBA" id="ARBA00014389"/>
    </source>
</evidence>
<keyword evidence="4 9" id="KW-0946">Virion</keyword>
<keyword evidence="6 9" id="KW-0543">Viral nucleoprotein</keyword>
<keyword evidence="5 9" id="KW-0694">RNA-binding</keyword>